<dbReference type="PaxDb" id="212042-APH_0710"/>
<organism evidence="1 2">
    <name type="scientific">Anaplasma phagocytophilum (strain HZ)</name>
    <dbReference type="NCBI Taxonomy" id="212042"/>
    <lineage>
        <taxon>Bacteria</taxon>
        <taxon>Pseudomonadati</taxon>
        <taxon>Pseudomonadota</taxon>
        <taxon>Alphaproteobacteria</taxon>
        <taxon>Rickettsiales</taxon>
        <taxon>Anaplasmataceae</taxon>
        <taxon>Anaplasma</taxon>
        <taxon>phagocytophilum group</taxon>
    </lineage>
</organism>
<gene>
    <name evidence="1" type="ordered locus">APH_0710</name>
</gene>
<protein>
    <submittedName>
        <fullName evidence="1">Uncharacterized protein</fullName>
    </submittedName>
</protein>
<dbReference type="HOGENOM" id="CLU_3380208_0_0_5"/>
<evidence type="ECO:0000313" key="2">
    <source>
        <dbReference type="Proteomes" id="UP000001943"/>
    </source>
</evidence>
<reference evidence="1 2" key="1">
    <citation type="journal article" date="2006" name="PLoS Genet.">
        <title>Comparative genomics of emerging human ehrlichiosis agents.</title>
        <authorList>
            <person name="Dunning Hotopp J.C."/>
            <person name="Lin M."/>
            <person name="Madupu R."/>
            <person name="Crabtree J."/>
            <person name="Angiuoli S.V."/>
            <person name="Eisen J.A."/>
            <person name="Seshadri R."/>
            <person name="Ren Q."/>
            <person name="Wu M."/>
            <person name="Utterback T.R."/>
            <person name="Smith S."/>
            <person name="Lewis M."/>
            <person name="Khouri H."/>
            <person name="Zhang C."/>
            <person name="Niu H."/>
            <person name="Lin Q."/>
            <person name="Ohashi N."/>
            <person name="Zhi N."/>
            <person name="Nelson W."/>
            <person name="Brinkac L.M."/>
            <person name="Dodson R.J."/>
            <person name="Rosovitz M.J."/>
            <person name="Sundaram J."/>
            <person name="Daugherty S.C."/>
            <person name="Davidsen T."/>
            <person name="Durkin A.S."/>
            <person name="Gwinn M."/>
            <person name="Haft D.H."/>
            <person name="Selengut J.D."/>
            <person name="Sullivan S.A."/>
            <person name="Zafar N."/>
            <person name="Zhou L."/>
            <person name="Benahmed F."/>
            <person name="Forberger H."/>
            <person name="Halpin R."/>
            <person name="Mulligan S."/>
            <person name="Robinson J."/>
            <person name="White O."/>
            <person name="Rikihisa Y."/>
            <person name="Tettelin H."/>
        </authorList>
    </citation>
    <scope>NUCLEOTIDE SEQUENCE [LARGE SCALE GENOMIC DNA]</scope>
    <source>
        <strain evidence="1 2">HZ</strain>
    </source>
</reference>
<accession>Q2GK10</accession>
<dbReference type="Proteomes" id="UP000001943">
    <property type="component" value="Chromosome"/>
</dbReference>
<dbReference type="KEGG" id="aph:APH_0710"/>
<proteinExistence type="predicted"/>
<evidence type="ECO:0000313" key="1">
    <source>
        <dbReference type="EMBL" id="ABD43336.1"/>
    </source>
</evidence>
<sequence length="33" mass="3930">MLWIERKASVLVFPFLYSSGFLADIRFYIEAMD</sequence>
<dbReference type="EnsemblBacteria" id="ABD43336">
    <property type="protein sequence ID" value="ABD43336"/>
    <property type="gene ID" value="APH_0710"/>
</dbReference>
<dbReference type="EMBL" id="CP000235">
    <property type="protein sequence ID" value="ABD43336.1"/>
    <property type="molecule type" value="Genomic_DNA"/>
</dbReference>
<dbReference type="AlphaFoldDB" id="Q2GK10"/>
<name>Q2GK10_ANAPZ</name>
<keyword evidence="2" id="KW-1185">Reference proteome</keyword>